<keyword evidence="3 9" id="KW-0812">Transmembrane</keyword>
<keyword evidence="4 10" id="KW-0732">Signal</keyword>
<dbReference type="GO" id="GO:0032222">
    <property type="term" value="P:regulation of synaptic transmission, cholinergic"/>
    <property type="evidence" value="ECO:0007669"/>
    <property type="project" value="InterPro"/>
</dbReference>
<accession>A0A1B6GSM0</accession>
<feature type="chain" id="PRO_5021397807" evidence="10">
    <location>
        <begin position="35"/>
        <end position="169"/>
    </location>
</feature>
<gene>
    <name evidence="11" type="ORF">g.27416</name>
</gene>
<keyword evidence="6 9" id="KW-0472">Membrane</keyword>
<feature type="signal peptide" evidence="10">
    <location>
        <begin position="1"/>
        <end position="34"/>
    </location>
</feature>
<evidence type="ECO:0000256" key="6">
    <source>
        <dbReference type="ARBA" id="ARBA00023136"/>
    </source>
</evidence>
<sequence>ADTLFLVDSWLTDMGSSTLAVLSLLALFLHQGEAIRCYVCSSQRDSSCKDPFNSKQHEHLLTHCSQETMRNIGDNIFPGVFSNFGYHTSQPEEFACVKAVTKNYDREEVVRSCSIPRADTFDVCSQLKARGDVTFCQTCNSDSCNGARGLAPLALLAAAPVLALLFNKY</sequence>
<dbReference type="Pfam" id="PF17064">
    <property type="entry name" value="QVR"/>
    <property type="match status" value="1"/>
</dbReference>
<name>A0A1B6GSM0_9HEMI</name>
<dbReference type="AlphaFoldDB" id="A0A1B6GSM0"/>
<evidence type="ECO:0000256" key="5">
    <source>
        <dbReference type="ARBA" id="ARBA00022989"/>
    </source>
</evidence>
<evidence type="ECO:0000256" key="3">
    <source>
        <dbReference type="ARBA" id="ARBA00022692"/>
    </source>
</evidence>
<evidence type="ECO:0000256" key="4">
    <source>
        <dbReference type="ARBA" id="ARBA00022729"/>
    </source>
</evidence>
<evidence type="ECO:0000256" key="7">
    <source>
        <dbReference type="ARBA" id="ARBA00023180"/>
    </source>
</evidence>
<comment type="subcellular location">
    <subcellularLocation>
        <location evidence="1">Membrane</location>
        <topology evidence="1">Lipid-anchor</topology>
        <topology evidence="1">GPI-anchor</topology>
    </subcellularLocation>
</comment>
<organism evidence="11">
    <name type="scientific">Cuerna arida</name>
    <dbReference type="NCBI Taxonomy" id="1464854"/>
    <lineage>
        <taxon>Eukaryota</taxon>
        <taxon>Metazoa</taxon>
        <taxon>Ecdysozoa</taxon>
        <taxon>Arthropoda</taxon>
        <taxon>Hexapoda</taxon>
        <taxon>Insecta</taxon>
        <taxon>Pterygota</taxon>
        <taxon>Neoptera</taxon>
        <taxon>Paraneoptera</taxon>
        <taxon>Hemiptera</taxon>
        <taxon>Auchenorrhyncha</taxon>
        <taxon>Membracoidea</taxon>
        <taxon>Cicadellidae</taxon>
        <taxon>Cicadellinae</taxon>
        <taxon>Proconiini</taxon>
        <taxon>Cuerna</taxon>
    </lineage>
</organism>
<keyword evidence="8" id="KW-0449">Lipoprotein</keyword>
<proteinExistence type="predicted"/>
<reference evidence="11" key="1">
    <citation type="submission" date="2015-11" db="EMBL/GenBank/DDBJ databases">
        <title>De novo transcriptome assembly of four potential Pierce s Disease insect vectors from Arizona vineyards.</title>
        <authorList>
            <person name="Tassone E.E."/>
        </authorList>
    </citation>
    <scope>NUCLEOTIDE SEQUENCE</scope>
</reference>
<keyword evidence="5 9" id="KW-1133">Transmembrane helix</keyword>
<dbReference type="PANTHER" id="PTHR33562">
    <property type="entry name" value="ATILLA, ISOFORM B-RELATED-RELATED"/>
    <property type="match status" value="1"/>
</dbReference>
<evidence type="ECO:0000256" key="10">
    <source>
        <dbReference type="SAM" id="SignalP"/>
    </source>
</evidence>
<dbReference type="InterPro" id="IPR031424">
    <property type="entry name" value="QVR-like"/>
</dbReference>
<dbReference type="InterPro" id="IPR050975">
    <property type="entry name" value="Sleep_regulator"/>
</dbReference>
<dbReference type="EMBL" id="GECZ01004350">
    <property type="protein sequence ID" value="JAS65419.1"/>
    <property type="molecule type" value="Transcribed_RNA"/>
</dbReference>
<evidence type="ECO:0000256" key="2">
    <source>
        <dbReference type="ARBA" id="ARBA00022622"/>
    </source>
</evidence>
<dbReference type="GO" id="GO:0098552">
    <property type="term" value="C:side of membrane"/>
    <property type="evidence" value="ECO:0007669"/>
    <property type="project" value="UniProtKB-KW"/>
</dbReference>
<evidence type="ECO:0000256" key="9">
    <source>
        <dbReference type="SAM" id="Phobius"/>
    </source>
</evidence>
<feature type="transmembrane region" description="Helical" evidence="9">
    <location>
        <begin position="149"/>
        <end position="166"/>
    </location>
</feature>
<keyword evidence="7" id="KW-0325">Glycoprotein</keyword>
<evidence type="ECO:0000256" key="1">
    <source>
        <dbReference type="ARBA" id="ARBA00004589"/>
    </source>
</evidence>
<feature type="non-terminal residue" evidence="11">
    <location>
        <position position="1"/>
    </location>
</feature>
<evidence type="ECO:0000256" key="8">
    <source>
        <dbReference type="ARBA" id="ARBA00023288"/>
    </source>
</evidence>
<evidence type="ECO:0000313" key="11">
    <source>
        <dbReference type="EMBL" id="JAS65419.1"/>
    </source>
</evidence>
<keyword evidence="2" id="KW-0336">GPI-anchor</keyword>
<dbReference type="GO" id="GO:0030431">
    <property type="term" value="P:sleep"/>
    <property type="evidence" value="ECO:0007669"/>
    <property type="project" value="InterPro"/>
</dbReference>
<protein>
    <submittedName>
        <fullName evidence="11">Uncharacterized protein</fullName>
    </submittedName>
</protein>